<dbReference type="Gene3D" id="3.30.420.10">
    <property type="entry name" value="Ribonuclease H-like superfamily/Ribonuclease H"/>
    <property type="match status" value="1"/>
</dbReference>
<gene>
    <name evidence="1" type="ORF">TNCV_4663111</name>
</gene>
<proteinExistence type="predicted"/>
<reference evidence="1" key="1">
    <citation type="submission" date="2020-08" db="EMBL/GenBank/DDBJ databases">
        <title>Multicomponent nature underlies the extraordinary mechanical properties of spider dragline silk.</title>
        <authorList>
            <person name="Kono N."/>
            <person name="Nakamura H."/>
            <person name="Mori M."/>
            <person name="Yoshida Y."/>
            <person name="Ohtoshi R."/>
            <person name="Malay A.D."/>
            <person name="Moran D.A.P."/>
            <person name="Tomita M."/>
            <person name="Numata K."/>
            <person name="Arakawa K."/>
        </authorList>
    </citation>
    <scope>NUCLEOTIDE SEQUENCE</scope>
</reference>
<dbReference type="GO" id="GO:0003676">
    <property type="term" value="F:nucleic acid binding"/>
    <property type="evidence" value="ECO:0007669"/>
    <property type="project" value="InterPro"/>
</dbReference>
<organism evidence="1 2">
    <name type="scientific">Trichonephila clavipes</name>
    <name type="common">Golden silk orbweaver</name>
    <name type="synonym">Nephila clavipes</name>
    <dbReference type="NCBI Taxonomy" id="2585209"/>
    <lineage>
        <taxon>Eukaryota</taxon>
        <taxon>Metazoa</taxon>
        <taxon>Ecdysozoa</taxon>
        <taxon>Arthropoda</taxon>
        <taxon>Chelicerata</taxon>
        <taxon>Arachnida</taxon>
        <taxon>Araneae</taxon>
        <taxon>Araneomorphae</taxon>
        <taxon>Entelegynae</taxon>
        <taxon>Araneoidea</taxon>
        <taxon>Nephilidae</taxon>
        <taxon>Trichonephila</taxon>
    </lineage>
</organism>
<dbReference type="InterPro" id="IPR036397">
    <property type="entry name" value="RNaseH_sf"/>
</dbReference>
<evidence type="ECO:0000313" key="1">
    <source>
        <dbReference type="EMBL" id="GFY09120.1"/>
    </source>
</evidence>
<dbReference type="AlphaFoldDB" id="A0A8X6SD88"/>
<name>A0A8X6SD88_TRICX</name>
<dbReference type="Proteomes" id="UP000887159">
    <property type="component" value="Unassembled WGS sequence"/>
</dbReference>
<protein>
    <submittedName>
        <fullName evidence="1">Uncharacterized protein</fullName>
    </submittedName>
</protein>
<keyword evidence="2" id="KW-1185">Reference proteome</keyword>
<sequence length="74" mass="8848">MADNQIGSPRQHPPYVSRETKATLEKKMRWEMLEHSPYCVDLSPCDFYVFRPLKIALRFYLDNEMKEAGQDFFM</sequence>
<dbReference type="EMBL" id="BMAU01021284">
    <property type="protein sequence ID" value="GFY09120.1"/>
    <property type="molecule type" value="Genomic_DNA"/>
</dbReference>
<comment type="caution">
    <text evidence="1">The sequence shown here is derived from an EMBL/GenBank/DDBJ whole genome shotgun (WGS) entry which is preliminary data.</text>
</comment>
<accession>A0A8X6SD88</accession>
<evidence type="ECO:0000313" key="2">
    <source>
        <dbReference type="Proteomes" id="UP000887159"/>
    </source>
</evidence>